<dbReference type="SUPFAM" id="SSF52087">
    <property type="entry name" value="CRAL/TRIO domain"/>
    <property type="match status" value="1"/>
</dbReference>
<sequence length="214" mass="24621">MSDLLSLQKLLEQHITNITTMSTDDAMLNRYLVASSSVQEAYERIIATDKWRKNFPVADVNIDSKGVRKIVSLKTAVLCDEKDIDGRPVIYVAVKNHSMKDRCLEEYTNYIIYMLELSLSKCSKDMENICILWDMKGFSLAVMDFSLTKKVYEILQTYYPERMGIALILNAPFIFQACWSVIRPWLHENTANKIKFVTDADLASYIDPKIIPDV</sequence>
<protein>
    <recommendedName>
        <fullName evidence="1">CRAL-TRIO domain-containing protein</fullName>
    </recommendedName>
</protein>
<feature type="domain" description="CRAL-TRIO" evidence="1">
    <location>
        <begin position="66"/>
        <end position="214"/>
    </location>
</feature>
<dbReference type="PANTHER" id="PTHR46590:SF1">
    <property type="entry name" value="PHOSPHATIDYLINOSITOL TRANSFER PROTEIN CSR1"/>
    <property type="match status" value="1"/>
</dbReference>
<evidence type="ECO:0000259" key="1">
    <source>
        <dbReference type="PROSITE" id="PS50191"/>
    </source>
</evidence>
<comment type="caution">
    <text evidence="2">The sequence shown here is derived from an EMBL/GenBank/DDBJ whole genome shotgun (WGS) entry which is preliminary data.</text>
</comment>
<organism evidence="2 3">
    <name type="scientific">Meganyctiphanes norvegica</name>
    <name type="common">Northern krill</name>
    <name type="synonym">Thysanopoda norvegica</name>
    <dbReference type="NCBI Taxonomy" id="48144"/>
    <lineage>
        <taxon>Eukaryota</taxon>
        <taxon>Metazoa</taxon>
        <taxon>Ecdysozoa</taxon>
        <taxon>Arthropoda</taxon>
        <taxon>Crustacea</taxon>
        <taxon>Multicrustacea</taxon>
        <taxon>Malacostraca</taxon>
        <taxon>Eumalacostraca</taxon>
        <taxon>Eucarida</taxon>
        <taxon>Euphausiacea</taxon>
        <taxon>Euphausiidae</taxon>
        <taxon>Meganyctiphanes</taxon>
    </lineage>
</organism>
<dbReference type="InterPro" id="IPR036865">
    <property type="entry name" value="CRAL-TRIO_dom_sf"/>
</dbReference>
<dbReference type="CDD" id="cd00170">
    <property type="entry name" value="SEC14"/>
    <property type="match status" value="1"/>
</dbReference>
<dbReference type="InterPro" id="IPR001251">
    <property type="entry name" value="CRAL-TRIO_dom"/>
</dbReference>
<accession>A0AAV2RKG6</accession>
<dbReference type="PANTHER" id="PTHR46590">
    <property type="entry name" value="PHOSPHATIDYLINOSITOL TRANSFER PROTEIN CSR1-RELATED"/>
    <property type="match status" value="1"/>
</dbReference>
<name>A0AAV2RKG6_MEGNR</name>
<evidence type="ECO:0000313" key="2">
    <source>
        <dbReference type="EMBL" id="CAL4127106.1"/>
    </source>
</evidence>
<dbReference type="Gene3D" id="3.40.525.10">
    <property type="entry name" value="CRAL-TRIO lipid binding domain"/>
    <property type="match status" value="1"/>
</dbReference>
<dbReference type="Proteomes" id="UP001497623">
    <property type="component" value="Unassembled WGS sequence"/>
</dbReference>
<dbReference type="AlphaFoldDB" id="A0AAV2RKG6"/>
<keyword evidence="3" id="KW-1185">Reference proteome</keyword>
<dbReference type="Pfam" id="PF00650">
    <property type="entry name" value="CRAL_TRIO"/>
    <property type="match status" value="1"/>
</dbReference>
<dbReference type="PROSITE" id="PS50191">
    <property type="entry name" value="CRAL_TRIO"/>
    <property type="match status" value="1"/>
</dbReference>
<gene>
    <name evidence="2" type="ORF">MNOR_LOCUS25782</name>
</gene>
<evidence type="ECO:0000313" key="3">
    <source>
        <dbReference type="Proteomes" id="UP001497623"/>
    </source>
</evidence>
<dbReference type="InterPro" id="IPR052432">
    <property type="entry name" value="PITP/CRAL-TRIO"/>
</dbReference>
<dbReference type="EMBL" id="CAXKWB010024998">
    <property type="protein sequence ID" value="CAL4127106.1"/>
    <property type="molecule type" value="Genomic_DNA"/>
</dbReference>
<dbReference type="SMART" id="SM00516">
    <property type="entry name" value="SEC14"/>
    <property type="match status" value="1"/>
</dbReference>
<dbReference type="InterPro" id="IPR036273">
    <property type="entry name" value="CRAL/TRIO_N_dom_sf"/>
</dbReference>
<reference evidence="2 3" key="1">
    <citation type="submission" date="2024-05" db="EMBL/GenBank/DDBJ databases">
        <authorList>
            <person name="Wallberg A."/>
        </authorList>
    </citation>
    <scope>NUCLEOTIDE SEQUENCE [LARGE SCALE GENOMIC DNA]</scope>
</reference>
<dbReference type="SUPFAM" id="SSF46938">
    <property type="entry name" value="CRAL/TRIO N-terminal domain"/>
    <property type="match status" value="1"/>
</dbReference>
<proteinExistence type="predicted"/>